<feature type="compositionally biased region" description="Low complexity" evidence="1">
    <location>
        <begin position="345"/>
        <end position="356"/>
    </location>
</feature>
<dbReference type="InterPro" id="IPR013761">
    <property type="entry name" value="SAM/pointed_sf"/>
</dbReference>
<feature type="region of interest" description="Disordered" evidence="1">
    <location>
        <begin position="424"/>
        <end position="460"/>
    </location>
</feature>
<organism evidence="3 4">
    <name type="scientific">Meganyctiphanes norvegica</name>
    <name type="common">Northern krill</name>
    <name type="synonym">Thysanopoda norvegica</name>
    <dbReference type="NCBI Taxonomy" id="48144"/>
    <lineage>
        <taxon>Eukaryota</taxon>
        <taxon>Metazoa</taxon>
        <taxon>Ecdysozoa</taxon>
        <taxon>Arthropoda</taxon>
        <taxon>Crustacea</taxon>
        <taxon>Multicrustacea</taxon>
        <taxon>Malacostraca</taxon>
        <taxon>Eumalacostraca</taxon>
        <taxon>Eucarida</taxon>
        <taxon>Euphausiacea</taxon>
        <taxon>Euphausiidae</taxon>
        <taxon>Meganyctiphanes</taxon>
    </lineage>
</organism>
<dbReference type="InterPro" id="IPR039040">
    <property type="entry name" value="NAB_fam"/>
</dbReference>
<evidence type="ECO:0000256" key="1">
    <source>
        <dbReference type="SAM" id="MobiDB-lite"/>
    </source>
</evidence>
<keyword evidence="4" id="KW-1185">Reference proteome</keyword>
<feature type="compositionally biased region" description="Polar residues" evidence="1">
    <location>
        <begin position="47"/>
        <end position="59"/>
    </location>
</feature>
<feature type="compositionally biased region" description="Pro residues" evidence="1">
    <location>
        <begin position="100"/>
        <end position="113"/>
    </location>
</feature>
<feature type="compositionally biased region" description="Polar residues" evidence="1">
    <location>
        <begin position="9"/>
        <end position="18"/>
    </location>
</feature>
<evidence type="ECO:0000313" key="4">
    <source>
        <dbReference type="Proteomes" id="UP001497623"/>
    </source>
</evidence>
<evidence type="ECO:0000259" key="2">
    <source>
        <dbReference type="Pfam" id="PF04904"/>
    </source>
</evidence>
<feature type="region of interest" description="Disordered" evidence="1">
    <location>
        <begin position="150"/>
        <end position="196"/>
    </location>
</feature>
<dbReference type="Gene3D" id="1.10.150.50">
    <property type="entry name" value="Transcription Factor, Ets-1"/>
    <property type="match status" value="1"/>
</dbReference>
<dbReference type="GO" id="GO:0006355">
    <property type="term" value="P:regulation of DNA-templated transcription"/>
    <property type="evidence" value="ECO:0007669"/>
    <property type="project" value="InterPro"/>
</dbReference>
<protein>
    <recommendedName>
        <fullName evidence="2">Nab N-terminal domain-containing protein</fullName>
    </recommendedName>
</protein>
<dbReference type="AlphaFoldDB" id="A0AAV2PVD5"/>
<reference evidence="3 4" key="1">
    <citation type="submission" date="2024-05" db="EMBL/GenBank/DDBJ databases">
        <authorList>
            <person name="Wallberg A."/>
        </authorList>
    </citation>
    <scope>NUCLEOTIDE SEQUENCE [LARGE SCALE GENOMIC DNA]</scope>
</reference>
<dbReference type="GO" id="GO:0003712">
    <property type="term" value="F:transcription coregulator activity"/>
    <property type="evidence" value="ECO:0007669"/>
    <property type="project" value="InterPro"/>
</dbReference>
<comment type="caution">
    <text evidence="3">The sequence shown here is derived from an EMBL/GenBank/DDBJ whole genome shotgun (WGS) entry which is preliminary data.</text>
</comment>
<gene>
    <name evidence="3" type="ORF">MNOR_LOCUS4308</name>
</gene>
<feature type="compositionally biased region" description="Polar residues" evidence="1">
    <location>
        <begin position="76"/>
        <end position="86"/>
    </location>
</feature>
<feature type="compositionally biased region" description="Pro residues" evidence="1">
    <location>
        <begin position="302"/>
        <end position="312"/>
    </location>
</feature>
<dbReference type="EMBL" id="CAXKWB010001567">
    <property type="protein sequence ID" value="CAL4064850.1"/>
    <property type="molecule type" value="Genomic_DNA"/>
</dbReference>
<accession>A0AAV2PVD5</accession>
<name>A0AAV2PVD5_MEGNR</name>
<dbReference type="Proteomes" id="UP001497623">
    <property type="component" value="Unassembled WGS sequence"/>
</dbReference>
<dbReference type="PANTHER" id="PTHR12623:SF10">
    <property type="entry name" value="NGFI-A-BINDING PROTEIN HOMOLOG"/>
    <property type="match status" value="1"/>
</dbReference>
<sequence length="496" mass="50512">MLLVPPNNHPHSSHTGSSLVEPPQSPGTNHSNRSSPGQPSPPSSPQVKSNTSDPTTNPPHMSGLSEAHYPPPPVSTAASSQPVSGRSPQAPPASLSAPGTPAPTTPTPAPPTTRPSSGGSASGGTTTPVTSNSSSVSVAGGLGSSAGGAVTTGSVGTGGGSGGTAGGLPPAMPVPGPSATPTGGSSGPGQPLHHPLLGYVPHGANKILSRNINGTLSVTAHPSNESELQLYRVLQRANLLNYYDTFISQGGDDVQQLCEAGEEEFLEIMALVGMASKPLHVRRLQKALQEWVSNPGLFLMPLTPPAPPPPAAPASGMPGPQLDVFNVLSTLNAARQHQPSHHSNHSSSSSIQSPRSRQPPPAVGSIATAAMPHTSPYHRPQPYPSPENLTARKSPPTGGVAPQPGSVSPTDYRRVLEAAWALRAAGQQDPRSSPPGGGKVSPPGGVAGRPTRLSTASPPFINSHKTDNLHNSNEGQPFLSGTPVPWFPFLVPVNKL</sequence>
<proteinExistence type="predicted"/>
<evidence type="ECO:0000313" key="3">
    <source>
        <dbReference type="EMBL" id="CAL4064850.1"/>
    </source>
</evidence>
<feature type="region of interest" description="Disordered" evidence="1">
    <location>
        <begin position="1"/>
        <end position="138"/>
    </location>
</feature>
<feature type="region of interest" description="Disordered" evidence="1">
    <location>
        <begin position="302"/>
        <end position="409"/>
    </location>
</feature>
<dbReference type="InterPro" id="IPR006988">
    <property type="entry name" value="Nab_N"/>
</dbReference>
<dbReference type="PANTHER" id="PTHR12623">
    <property type="entry name" value="NGFI-A BINDING PROTEIN"/>
    <property type="match status" value="1"/>
</dbReference>
<feature type="compositionally biased region" description="Low complexity" evidence="1">
    <location>
        <begin position="114"/>
        <end position="138"/>
    </location>
</feature>
<dbReference type="GO" id="GO:0005634">
    <property type="term" value="C:nucleus"/>
    <property type="evidence" value="ECO:0007669"/>
    <property type="project" value="InterPro"/>
</dbReference>
<feature type="compositionally biased region" description="Gly residues" evidence="1">
    <location>
        <begin position="155"/>
        <end position="166"/>
    </location>
</feature>
<feature type="domain" description="Nab N-terminal" evidence="2">
    <location>
        <begin position="222"/>
        <end position="298"/>
    </location>
</feature>
<dbReference type="Pfam" id="PF04904">
    <property type="entry name" value="SAM_NCD1"/>
    <property type="match status" value="1"/>
</dbReference>